<sequence>MNIQNKVRREESRAPLELVLKEVRTKTAESSSANGFAGKRNEVRREESRAPPRSSSSRKGHEVLPRKLSR</sequence>
<dbReference type="AlphaFoldDB" id="A0A8K0N3G6"/>
<feature type="region of interest" description="Disordered" evidence="1">
    <location>
        <begin position="24"/>
        <end position="70"/>
    </location>
</feature>
<keyword evidence="3" id="KW-1185">Reference proteome</keyword>
<feature type="compositionally biased region" description="Basic and acidic residues" evidence="1">
    <location>
        <begin position="39"/>
        <end position="50"/>
    </location>
</feature>
<evidence type="ECO:0000256" key="1">
    <source>
        <dbReference type="SAM" id="MobiDB-lite"/>
    </source>
</evidence>
<accession>A0A8K0N3G6</accession>
<proteinExistence type="predicted"/>
<feature type="compositionally biased region" description="Basic and acidic residues" evidence="1">
    <location>
        <begin position="59"/>
        <end position="70"/>
    </location>
</feature>
<name>A0A8K0N3G6_COCNU</name>
<gene>
    <name evidence="2" type="ORF">COCNU_06G012680</name>
</gene>
<comment type="caution">
    <text evidence="2">The sequence shown here is derived from an EMBL/GenBank/DDBJ whole genome shotgun (WGS) entry which is preliminary data.</text>
</comment>
<protein>
    <submittedName>
        <fullName evidence="2">Uncharacterized protein</fullName>
    </submittedName>
</protein>
<reference evidence="2" key="1">
    <citation type="journal article" date="2017" name="Gigascience">
        <title>The genome draft of coconut (Cocos nucifera).</title>
        <authorList>
            <person name="Xiao Y."/>
            <person name="Xu P."/>
            <person name="Fan H."/>
            <person name="Baudouin L."/>
            <person name="Xia W."/>
            <person name="Bocs S."/>
            <person name="Xu J."/>
            <person name="Li Q."/>
            <person name="Guo A."/>
            <person name="Zhou L."/>
            <person name="Li J."/>
            <person name="Wu Y."/>
            <person name="Ma Z."/>
            <person name="Armero A."/>
            <person name="Issali A.E."/>
            <person name="Liu N."/>
            <person name="Peng M."/>
            <person name="Yang Y."/>
        </authorList>
    </citation>
    <scope>NUCLEOTIDE SEQUENCE</scope>
    <source>
        <tissue evidence="2">Spear leaf of Hainan Tall coconut</tissue>
    </source>
</reference>
<evidence type="ECO:0000313" key="3">
    <source>
        <dbReference type="Proteomes" id="UP000797356"/>
    </source>
</evidence>
<dbReference type="Proteomes" id="UP000797356">
    <property type="component" value="Chromosome 6"/>
</dbReference>
<reference evidence="2" key="2">
    <citation type="submission" date="2019-07" db="EMBL/GenBank/DDBJ databases">
        <authorList>
            <person name="Yang Y."/>
            <person name="Bocs S."/>
            <person name="Baudouin L."/>
        </authorList>
    </citation>
    <scope>NUCLEOTIDE SEQUENCE</scope>
    <source>
        <tissue evidence="2">Spear leaf of Hainan Tall coconut</tissue>
    </source>
</reference>
<evidence type="ECO:0000313" key="2">
    <source>
        <dbReference type="EMBL" id="KAG1347439.1"/>
    </source>
</evidence>
<organism evidence="2 3">
    <name type="scientific">Cocos nucifera</name>
    <name type="common">Coconut palm</name>
    <dbReference type="NCBI Taxonomy" id="13894"/>
    <lineage>
        <taxon>Eukaryota</taxon>
        <taxon>Viridiplantae</taxon>
        <taxon>Streptophyta</taxon>
        <taxon>Embryophyta</taxon>
        <taxon>Tracheophyta</taxon>
        <taxon>Spermatophyta</taxon>
        <taxon>Magnoliopsida</taxon>
        <taxon>Liliopsida</taxon>
        <taxon>Arecaceae</taxon>
        <taxon>Arecoideae</taxon>
        <taxon>Cocoseae</taxon>
        <taxon>Attaleinae</taxon>
        <taxon>Cocos</taxon>
    </lineage>
</organism>
<dbReference type="EMBL" id="CM017877">
    <property type="protein sequence ID" value="KAG1347439.1"/>
    <property type="molecule type" value="Genomic_DNA"/>
</dbReference>